<dbReference type="Proteomes" id="UP001337655">
    <property type="component" value="Unassembled WGS sequence"/>
</dbReference>
<keyword evidence="5 9" id="KW-0999">Mitochondrion inner membrane</keyword>
<keyword evidence="3 9" id="KW-0813">Transport</keyword>
<evidence type="ECO:0000256" key="5">
    <source>
        <dbReference type="ARBA" id="ARBA00022792"/>
    </source>
</evidence>
<keyword evidence="4" id="KW-0812">Transmembrane</keyword>
<dbReference type="EMBL" id="JAVRRT010000001">
    <property type="protein sequence ID" value="KAK5175260.1"/>
    <property type="molecule type" value="Genomic_DNA"/>
</dbReference>
<comment type="function">
    <text evidence="9">Mediates the uptake of pyruvate into mitochondria.</text>
</comment>
<dbReference type="Pfam" id="PF03650">
    <property type="entry name" value="MPC"/>
    <property type="match status" value="1"/>
</dbReference>
<dbReference type="GeneID" id="89921748"/>
<evidence type="ECO:0000256" key="9">
    <source>
        <dbReference type="RuleBase" id="RU363100"/>
    </source>
</evidence>
<name>A0AAV9PP34_9PEZI</name>
<comment type="similarity">
    <text evidence="2 9">Belongs to the mitochondrial pyruvate carrier (MPC) (TC 2.A.105) family.</text>
</comment>
<dbReference type="RefSeq" id="XP_064663898.1">
    <property type="nucleotide sequence ID" value="XM_064797664.1"/>
</dbReference>
<comment type="caution">
    <text evidence="11">The sequence shown here is derived from an EMBL/GenBank/DDBJ whole genome shotgun (WGS) entry which is preliminary data.</text>
</comment>
<accession>A0AAV9PP34</accession>
<dbReference type="PANTHER" id="PTHR14154">
    <property type="entry name" value="UPF0041 BRAIN PROTEIN 44-RELATED"/>
    <property type="match status" value="1"/>
</dbReference>
<keyword evidence="6" id="KW-1133">Transmembrane helix</keyword>
<evidence type="ECO:0000256" key="6">
    <source>
        <dbReference type="ARBA" id="ARBA00022989"/>
    </source>
</evidence>
<gene>
    <name evidence="11" type="ORF">LTR77_000397</name>
</gene>
<sequence>MSARLGMRFGAAMRQSVRPQMRTTQRRFQSTTATQPEASGLSKFLNSEVGPKTVHFWAPIMKWGLVLAGAADFTRPASQLSLTQNLALMCTGAIWTRWCFVIKPRNLFLASVNFLLFCVGATQVTRVLSYQSELKGQTMGEMAMEKAKEGTEKVEQAAKEPGKVKEAVVGK</sequence>
<organism evidence="11 12">
    <name type="scientific">Saxophila tyrrhenica</name>
    <dbReference type="NCBI Taxonomy" id="1690608"/>
    <lineage>
        <taxon>Eukaryota</taxon>
        <taxon>Fungi</taxon>
        <taxon>Dikarya</taxon>
        <taxon>Ascomycota</taxon>
        <taxon>Pezizomycotina</taxon>
        <taxon>Dothideomycetes</taxon>
        <taxon>Dothideomycetidae</taxon>
        <taxon>Mycosphaerellales</taxon>
        <taxon>Extremaceae</taxon>
        <taxon>Saxophila</taxon>
    </lineage>
</organism>
<evidence type="ECO:0000256" key="3">
    <source>
        <dbReference type="ARBA" id="ARBA00022448"/>
    </source>
</evidence>
<dbReference type="AlphaFoldDB" id="A0AAV9PP34"/>
<protein>
    <recommendedName>
        <fullName evidence="9">Mitochondrial pyruvate carrier</fullName>
    </recommendedName>
</protein>
<evidence type="ECO:0000313" key="11">
    <source>
        <dbReference type="EMBL" id="KAK5175260.1"/>
    </source>
</evidence>
<comment type="subcellular location">
    <subcellularLocation>
        <location evidence="1 9">Mitochondrion inner membrane</location>
        <topology evidence="1 9">Multi-pass membrane protein</topology>
    </subcellularLocation>
</comment>
<keyword evidence="12" id="KW-1185">Reference proteome</keyword>
<evidence type="ECO:0000256" key="7">
    <source>
        <dbReference type="ARBA" id="ARBA00023128"/>
    </source>
</evidence>
<keyword evidence="7 9" id="KW-0496">Mitochondrion</keyword>
<dbReference type="GO" id="GO:0006850">
    <property type="term" value="P:pyruvate import into mitochondria"/>
    <property type="evidence" value="ECO:0007669"/>
    <property type="project" value="InterPro"/>
</dbReference>
<evidence type="ECO:0000256" key="4">
    <source>
        <dbReference type="ARBA" id="ARBA00022692"/>
    </source>
</evidence>
<evidence type="ECO:0000256" key="1">
    <source>
        <dbReference type="ARBA" id="ARBA00004448"/>
    </source>
</evidence>
<evidence type="ECO:0000256" key="8">
    <source>
        <dbReference type="ARBA" id="ARBA00023136"/>
    </source>
</evidence>
<proteinExistence type="inferred from homology"/>
<evidence type="ECO:0000256" key="10">
    <source>
        <dbReference type="SAM" id="MobiDB-lite"/>
    </source>
</evidence>
<dbReference type="GO" id="GO:0005743">
    <property type="term" value="C:mitochondrial inner membrane"/>
    <property type="evidence" value="ECO:0007669"/>
    <property type="project" value="UniProtKB-SubCell"/>
</dbReference>
<evidence type="ECO:0000256" key="2">
    <source>
        <dbReference type="ARBA" id="ARBA00006416"/>
    </source>
</evidence>
<dbReference type="InterPro" id="IPR005336">
    <property type="entry name" value="MPC"/>
</dbReference>
<keyword evidence="8" id="KW-0472">Membrane</keyword>
<feature type="region of interest" description="Disordered" evidence="10">
    <location>
        <begin position="145"/>
        <end position="171"/>
    </location>
</feature>
<reference evidence="11 12" key="1">
    <citation type="submission" date="2023-08" db="EMBL/GenBank/DDBJ databases">
        <title>Black Yeasts Isolated from many extreme environments.</title>
        <authorList>
            <person name="Coleine C."/>
            <person name="Stajich J.E."/>
            <person name="Selbmann L."/>
        </authorList>
    </citation>
    <scope>NUCLEOTIDE SEQUENCE [LARGE SCALE GENOMIC DNA]</scope>
    <source>
        <strain evidence="11 12">CCFEE 5935</strain>
    </source>
</reference>
<evidence type="ECO:0000313" key="12">
    <source>
        <dbReference type="Proteomes" id="UP001337655"/>
    </source>
</evidence>